<dbReference type="InterPro" id="IPR043993">
    <property type="entry name" value="T4SS_pilin"/>
</dbReference>
<keyword evidence="1" id="KW-0812">Transmembrane</keyword>
<protein>
    <submittedName>
        <fullName evidence="2">Uncharacterized protein</fullName>
    </submittedName>
</protein>
<reference evidence="3" key="1">
    <citation type="journal article" date="2020" name="Microorganisms">
        <title>Complete Genome of a Member of a New Bacterial Lineage in the Microgenomates Group Reveals an Unusual Nucleotide Composition Disparity Between Two Strands of DNA and Limited Metabolic Potential.</title>
        <authorList>
            <person name="Kadnikov V.V."/>
            <person name="Mardanov A.V."/>
            <person name="Beletsky A.V."/>
            <person name="Karnachuk O.V."/>
            <person name="Ravin N.V."/>
        </authorList>
    </citation>
    <scope>NUCLEOTIDE SEQUENCE [LARGE SCALE GENOMIC DNA]</scope>
</reference>
<proteinExistence type="predicted"/>
<sequence>MKLLESLIKPVQAQSDLGVPEPDYAVSSIGNLLSGLVNAAIVIGALAAFLYLILGGLQWITAGGDKTKTEEAQKKITNAIIGLVIIAAAYAIITVVVQFLGIGEISSLSLPAIE</sequence>
<name>A0A857NG09_9BACT</name>
<evidence type="ECO:0000256" key="1">
    <source>
        <dbReference type="SAM" id="Phobius"/>
    </source>
</evidence>
<gene>
    <name evidence="2" type="ORF">MICH65_0207</name>
</gene>
<dbReference type="EMBL" id="CP047901">
    <property type="protein sequence ID" value="QHO63188.1"/>
    <property type="molecule type" value="Genomic_DNA"/>
</dbReference>
<organism evidence="2 3">
    <name type="scientific">Candidatus Chazhemtobacterium aquaticus</name>
    <dbReference type="NCBI Taxonomy" id="2715735"/>
    <lineage>
        <taxon>Bacteria</taxon>
        <taxon>Candidatus Chazhemtobacteraceae</taxon>
        <taxon>Candidatus Chazhemtobacterium</taxon>
    </lineage>
</organism>
<feature type="transmembrane region" description="Helical" evidence="1">
    <location>
        <begin position="36"/>
        <end position="60"/>
    </location>
</feature>
<dbReference type="RefSeq" id="WP_236870866.1">
    <property type="nucleotide sequence ID" value="NZ_CP047901.1"/>
</dbReference>
<keyword evidence="1" id="KW-1133">Transmembrane helix</keyword>
<evidence type="ECO:0000313" key="2">
    <source>
        <dbReference type="EMBL" id="QHO63188.1"/>
    </source>
</evidence>
<dbReference type="Proteomes" id="UP000463983">
    <property type="component" value="Chromosome"/>
</dbReference>
<dbReference type="Pfam" id="PF18895">
    <property type="entry name" value="T4SS_pilin"/>
    <property type="match status" value="1"/>
</dbReference>
<accession>A0A857NG09</accession>
<evidence type="ECO:0000313" key="3">
    <source>
        <dbReference type="Proteomes" id="UP000463983"/>
    </source>
</evidence>
<keyword evidence="1" id="KW-0472">Membrane</keyword>
<dbReference type="KEGG" id="caqa:MICH65_0207"/>
<keyword evidence="3" id="KW-1185">Reference proteome</keyword>
<feature type="transmembrane region" description="Helical" evidence="1">
    <location>
        <begin position="80"/>
        <end position="101"/>
    </location>
</feature>
<dbReference type="AlphaFoldDB" id="A0A857NG09"/>